<evidence type="ECO:0000313" key="4">
    <source>
        <dbReference type="Proteomes" id="UP000499080"/>
    </source>
</evidence>
<gene>
    <name evidence="3" type="ORF">AVEN_104788_1</name>
</gene>
<comment type="caution">
    <text evidence="3">The sequence shown here is derived from an EMBL/GenBank/DDBJ whole genome shotgun (WGS) entry which is preliminary data.</text>
</comment>
<protein>
    <submittedName>
        <fullName evidence="3">Uncharacterized protein</fullName>
    </submittedName>
</protein>
<evidence type="ECO:0000256" key="2">
    <source>
        <dbReference type="SAM" id="MobiDB-lite"/>
    </source>
</evidence>
<keyword evidence="1" id="KW-0175">Coiled coil</keyword>
<sequence>MVQISINYKEYSTALYVEMVTIRTYSWYQTRNKEDIRIQNSLLEEMTEELQEQRELFRKDAKKNIDSIQYENRKTCNKKRKKASEYKKGDLIAIQRIHFSVGLKLRTKFLVPYKVTKVNSRDRYEVEKVGHHEGPNVTTTSPDLMKSFSTN</sequence>
<evidence type="ECO:0000313" key="3">
    <source>
        <dbReference type="EMBL" id="GBO03938.1"/>
    </source>
</evidence>
<reference evidence="3 4" key="1">
    <citation type="journal article" date="2019" name="Sci. Rep.">
        <title>Orb-weaving spider Araneus ventricosus genome elucidates the spidroin gene catalogue.</title>
        <authorList>
            <person name="Kono N."/>
            <person name="Nakamura H."/>
            <person name="Ohtoshi R."/>
            <person name="Moran D.A.P."/>
            <person name="Shinohara A."/>
            <person name="Yoshida Y."/>
            <person name="Fujiwara M."/>
            <person name="Mori M."/>
            <person name="Tomita M."/>
            <person name="Arakawa K."/>
        </authorList>
    </citation>
    <scope>NUCLEOTIDE SEQUENCE [LARGE SCALE GENOMIC DNA]</scope>
</reference>
<organism evidence="3 4">
    <name type="scientific">Araneus ventricosus</name>
    <name type="common">Orbweaver spider</name>
    <name type="synonym">Epeira ventricosa</name>
    <dbReference type="NCBI Taxonomy" id="182803"/>
    <lineage>
        <taxon>Eukaryota</taxon>
        <taxon>Metazoa</taxon>
        <taxon>Ecdysozoa</taxon>
        <taxon>Arthropoda</taxon>
        <taxon>Chelicerata</taxon>
        <taxon>Arachnida</taxon>
        <taxon>Araneae</taxon>
        <taxon>Araneomorphae</taxon>
        <taxon>Entelegynae</taxon>
        <taxon>Araneoidea</taxon>
        <taxon>Araneidae</taxon>
        <taxon>Araneus</taxon>
    </lineage>
</organism>
<dbReference type="EMBL" id="BGPR01031079">
    <property type="protein sequence ID" value="GBO03938.1"/>
    <property type="molecule type" value="Genomic_DNA"/>
</dbReference>
<evidence type="ECO:0000256" key="1">
    <source>
        <dbReference type="SAM" id="Coils"/>
    </source>
</evidence>
<keyword evidence="4" id="KW-1185">Reference proteome</keyword>
<dbReference type="Proteomes" id="UP000499080">
    <property type="component" value="Unassembled WGS sequence"/>
</dbReference>
<feature type="region of interest" description="Disordered" evidence="2">
    <location>
        <begin position="129"/>
        <end position="151"/>
    </location>
</feature>
<name>A0A4Y2TTR9_ARAVE</name>
<accession>A0A4Y2TTR9</accession>
<feature type="compositionally biased region" description="Polar residues" evidence="2">
    <location>
        <begin position="136"/>
        <end position="151"/>
    </location>
</feature>
<dbReference type="OrthoDB" id="6432604at2759"/>
<proteinExistence type="predicted"/>
<dbReference type="AlphaFoldDB" id="A0A4Y2TTR9"/>
<feature type="coiled-coil region" evidence="1">
    <location>
        <begin position="33"/>
        <end position="63"/>
    </location>
</feature>